<keyword evidence="2" id="KW-1185">Reference proteome</keyword>
<proteinExistence type="predicted"/>
<evidence type="ECO:0008006" key="3">
    <source>
        <dbReference type="Google" id="ProtNLM"/>
    </source>
</evidence>
<protein>
    <recommendedName>
        <fullName evidence="3">STAS domain-containing protein</fullName>
    </recommendedName>
</protein>
<dbReference type="EMBL" id="BMYR01000004">
    <property type="protein sequence ID" value="GGW56999.1"/>
    <property type="molecule type" value="Genomic_DNA"/>
</dbReference>
<dbReference type="Proteomes" id="UP000634667">
    <property type="component" value="Unassembled WGS sequence"/>
</dbReference>
<sequence>MSDALHTIETPALLTIYEVAQQAQLWQQQLQQTGSLNWSLAALQECDAAGLQLLMAMAKSVQLQHPHAVITPPAQETLAHWLMAKLAAHAGADYA</sequence>
<evidence type="ECO:0000313" key="2">
    <source>
        <dbReference type="Proteomes" id="UP000634667"/>
    </source>
</evidence>
<comment type="caution">
    <text evidence="1">The sequence shown here is derived from an EMBL/GenBank/DDBJ whole genome shotgun (WGS) entry which is preliminary data.</text>
</comment>
<gene>
    <name evidence="1" type="ORF">GCM10008111_11260</name>
</gene>
<dbReference type="RefSeq" id="WP_189481379.1">
    <property type="nucleotide sequence ID" value="NZ_BMYR01000004.1"/>
</dbReference>
<name>A0ABQ2WLJ1_9ALTE</name>
<organism evidence="1 2">
    <name type="scientific">Alishewanella tabrizica</name>
    <dbReference type="NCBI Taxonomy" id="671278"/>
    <lineage>
        <taxon>Bacteria</taxon>
        <taxon>Pseudomonadati</taxon>
        <taxon>Pseudomonadota</taxon>
        <taxon>Gammaproteobacteria</taxon>
        <taxon>Alteromonadales</taxon>
        <taxon>Alteromonadaceae</taxon>
        <taxon>Alishewanella</taxon>
    </lineage>
</organism>
<accession>A0ABQ2WLJ1</accession>
<reference evidence="2" key="1">
    <citation type="journal article" date="2019" name="Int. J. Syst. Evol. Microbiol.">
        <title>The Global Catalogue of Microorganisms (GCM) 10K type strain sequencing project: providing services to taxonomists for standard genome sequencing and annotation.</title>
        <authorList>
            <consortium name="The Broad Institute Genomics Platform"/>
            <consortium name="The Broad Institute Genome Sequencing Center for Infectious Disease"/>
            <person name="Wu L."/>
            <person name="Ma J."/>
        </authorList>
    </citation>
    <scope>NUCLEOTIDE SEQUENCE [LARGE SCALE GENOMIC DNA]</scope>
    <source>
        <strain evidence="2">KCTC 23723</strain>
    </source>
</reference>
<evidence type="ECO:0000313" key="1">
    <source>
        <dbReference type="EMBL" id="GGW56999.1"/>
    </source>
</evidence>